<accession>A0A8J7GWV9</accession>
<dbReference type="EMBL" id="JADOUF010000001">
    <property type="protein sequence ID" value="MBG6139351.1"/>
    <property type="molecule type" value="Genomic_DNA"/>
</dbReference>
<gene>
    <name evidence="1" type="ORF">IW245_005545</name>
</gene>
<keyword evidence="2" id="KW-1185">Reference proteome</keyword>
<dbReference type="RefSeq" id="WP_197006020.1">
    <property type="nucleotide sequence ID" value="NZ_BONS01000012.1"/>
</dbReference>
<proteinExistence type="predicted"/>
<name>A0A8J7GWV9_9ACTN</name>
<evidence type="ECO:0000313" key="1">
    <source>
        <dbReference type="EMBL" id="MBG6139351.1"/>
    </source>
</evidence>
<sequence length="129" mass="13769">MNEEQAAERIECYIEEAVRQVSPRPTMRRALFTSVPCDGLVRAAPGEVGVSVEHNHALVEVPRAGHAAVLDTLFGYWAGLDYTVLRDHRSAGAPGVVVETPDGFVLKVDAGYSGDGLYLSGSSPCVNVV</sequence>
<dbReference type="Proteomes" id="UP000622552">
    <property type="component" value="Unassembled WGS sequence"/>
</dbReference>
<reference evidence="1" key="1">
    <citation type="submission" date="2020-11" db="EMBL/GenBank/DDBJ databases">
        <title>Sequencing the genomes of 1000 actinobacteria strains.</title>
        <authorList>
            <person name="Klenk H.-P."/>
        </authorList>
    </citation>
    <scope>NUCLEOTIDE SEQUENCE</scope>
    <source>
        <strain evidence="1">DSM 45356</strain>
    </source>
</reference>
<dbReference type="AlphaFoldDB" id="A0A8J7GWV9"/>
<organism evidence="1 2">
    <name type="scientific">Longispora fulva</name>
    <dbReference type="NCBI Taxonomy" id="619741"/>
    <lineage>
        <taxon>Bacteria</taxon>
        <taxon>Bacillati</taxon>
        <taxon>Actinomycetota</taxon>
        <taxon>Actinomycetes</taxon>
        <taxon>Micromonosporales</taxon>
        <taxon>Micromonosporaceae</taxon>
        <taxon>Longispora</taxon>
    </lineage>
</organism>
<evidence type="ECO:0000313" key="2">
    <source>
        <dbReference type="Proteomes" id="UP000622552"/>
    </source>
</evidence>
<protein>
    <submittedName>
        <fullName evidence="1">Uncharacterized protein</fullName>
    </submittedName>
</protein>
<comment type="caution">
    <text evidence="1">The sequence shown here is derived from an EMBL/GenBank/DDBJ whole genome shotgun (WGS) entry which is preliminary data.</text>
</comment>